<organism evidence="2">
    <name type="scientific">Cyanothece sp. (strain PCC 7425 / ATCC 29141)</name>
    <dbReference type="NCBI Taxonomy" id="395961"/>
    <lineage>
        <taxon>Bacteria</taxon>
        <taxon>Bacillati</taxon>
        <taxon>Cyanobacteriota</taxon>
        <taxon>Cyanophyceae</taxon>
        <taxon>Gomontiellales</taxon>
        <taxon>Cyanothecaceae</taxon>
        <taxon>Cyanothece</taxon>
    </lineage>
</organism>
<dbReference type="KEGG" id="cyn:Cyan7425_2738"/>
<evidence type="ECO:0000313" key="2">
    <source>
        <dbReference type="EMBL" id="ACL45084.1"/>
    </source>
</evidence>
<keyword evidence="2" id="KW-0645">Protease</keyword>
<dbReference type="GO" id="GO:0002949">
    <property type="term" value="P:tRNA threonylcarbamoyladenosine modification"/>
    <property type="evidence" value="ECO:0007669"/>
    <property type="project" value="InterPro"/>
</dbReference>
<dbReference type="AlphaFoldDB" id="B8HK93"/>
<accession>B8HK93</accession>
<reference evidence="2" key="1">
    <citation type="submission" date="2009-01" db="EMBL/GenBank/DDBJ databases">
        <title>Complete sequence of chromosome Cyanothece sp. PCC 7425.</title>
        <authorList>
            <consortium name="US DOE Joint Genome Institute"/>
            <person name="Lucas S."/>
            <person name="Copeland A."/>
            <person name="Lapidus A."/>
            <person name="Glavina del Rio T."/>
            <person name="Dalin E."/>
            <person name="Tice H."/>
            <person name="Bruce D."/>
            <person name="Goodwin L."/>
            <person name="Pitluck S."/>
            <person name="Sims D."/>
            <person name="Meineke L."/>
            <person name="Brettin T."/>
            <person name="Detter J.C."/>
            <person name="Han C."/>
            <person name="Larimer F."/>
            <person name="Land M."/>
            <person name="Hauser L."/>
            <person name="Kyrpides N."/>
            <person name="Ovchinnikova G."/>
            <person name="Liberton M."/>
            <person name="Stoeckel J."/>
            <person name="Banerjee A."/>
            <person name="Singh A."/>
            <person name="Page L."/>
            <person name="Sato H."/>
            <person name="Zhao L."/>
            <person name="Sherman L."/>
            <person name="Pakrasi H."/>
            <person name="Richardson P."/>
        </authorList>
    </citation>
    <scope>NUCLEOTIDE SEQUENCE</scope>
    <source>
        <strain evidence="2">PCC 7425</strain>
    </source>
</reference>
<proteinExistence type="predicted"/>
<dbReference type="NCBIfam" id="TIGR03725">
    <property type="entry name" value="T6A_YeaZ"/>
    <property type="match status" value="1"/>
</dbReference>
<dbReference type="eggNOG" id="COG1214">
    <property type="taxonomic scope" value="Bacteria"/>
</dbReference>
<gene>
    <name evidence="2" type="ordered locus">Cyan7425_2738</name>
</gene>
<dbReference type="SUPFAM" id="SSF53067">
    <property type="entry name" value="Actin-like ATPase domain"/>
    <property type="match status" value="2"/>
</dbReference>
<dbReference type="InterPro" id="IPR022496">
    <property type="entry name" value="T6A_TsaB"/>
</dbReference>
<dbReference type="EMBL" id="CP001344">
    <property type="protein sequence ID" value="ACL45084.1"/>
    <property type="molecule type" value="Genomic_DNA"/>
</dbReference>
<evidence type="ECO:0000259" key="1">
    <source>
        <dbReference type="Pfam" id="PF00814"/>
    </source>
</evidence>
<dbReference type="GO" id="GO:0008233">
    <property type="term" value="F:peptidase activity"/>
    <property type="evidence" value="ECO:0007669"/>
    <property type="project" value="UniProtKB-KW"/>
</dbReference>
<dbReference type="STRING" id="395961.Cyan7425_2738"/>
<dbReference type="Pfam" id="PF00814">
    <property type="entry name" value="TsaD"/>
    <property type="match status" value="1"/>
</dbReference>
<keyword evidence="2" id="KW-0378">Hydrolase</keyword>
<name>B8HK93_CYAP4</name>
<dbReference type="HOGENOM" id="CLU_099872_1_0_3"/>
<dbReference type="GO" id="GO:0006508">
    <property type="term" value="P:proteolysis"/>
    <property type="evidence" value="ECO:0007669"/>
    <property type="project" value="UniProtKB-KW"/>
</dbReference>
<protein>
    <submittedName>
        <fullName evidence="2">Peptidase M22 glycoprotease</fullName>
    </submittedName>
</protein>
<dbReference type="OrthoDB" id="9784166at2"/>
<feature type="domain" description="Gcp-like" evidence="1">
    <location>
        <begin position="59"/>
        <end position="158"/>
    </location>
</feature>
<dbReference type="InterPro" id="IPR043129">
    <property type="entry name" value="ATPase_NBD"/>
</dbReference>
<dbReference type="Gene3D" id="3.30.420.40">
    <property type="match status" value="1"/>
</dbReference>
<dbReference type="InterPro" id="IPR000905">
    <property type="entry name" value="Gcp-like_dom"/>
</dbReference>
<sequence>MSDLPPFSGYALGIDTTSSVLVLGLSNFVTPGRWQTWPLGRDLSLYLQDALGEFIQPQTWSDLAWIAVARGPGSFTGTRLGVVTARTLAQQLKLPLFAISNLAATALAAVQTSPTATEIAVESPARQGEVYAAIYKFNPPSELHTIQADQVLKTSEWEEILQTFKGQRVGGSQPTPTATAIGQAMLQLAHHQWQRGDRPDWSSAIPFYN</sequence>